<dbReference type="EMBL" id="BAABBQ010000001">
    <property type="protein sequence ID" value="GAA4014275.1"/>
    <property type="molecule type" value="Genomic_DNA"/>
</dbReference>
<proteinExistence type="predicted"/>
<gene>
    <name evidence="1" type="ORF">GCM10022280_10860</name>
</gene>
<accession>A0ABP7SNJ3</accession>
<comment type="caution">
    <text evidence="1">The sequence shown here is derived from an EMBL/GenBank/DDBJ whole genome shotgun (WGS) entry which is preliminary data.</text>
</comment>
<name>A0ABP7SNJ3_9SPHN</name>
<evidence type="ECO:0000313" key="1">
    <source>
        <dbReference type="EMBL" id="GAA4014275.1"/>
    </source>
</evidence>
<keyword evidence="2" id="KW-1185">Reference proteome</keyword>
<sequence length="80" mass="8741">MLTSVHTPKAFNPALRGYHAVYREDAVNHCPGCGRTHWLIGRMLAECGFCGTALPLSESYARSASTTLIRHGTRVLNRAA</sequence>
<dbReference type="Proteomes" id="UP001500235">
    <property type="component" value="Unassembled WGS sequence"/>
</dbReference>
<protein>
    <recommendedName>
        <fullName evidence="3">Transposase zinc-ribbon domain-containing protein</fullName>
    </recommendedName>
</protein>
<organism evidence="1 2">
    <name type="scientific">Sphingomonas swuensis</name>
    <dbReference type="NCBI Taxonomy" id="977800"/>
    <lineage>
        <taxon>Bacteria</taxon>
        <taxon>Pseudomonadati</taxon>
        <taxon>Pseudomonadota</taxon>
        <taxon>Alphaproteobacteria</taxon>
        <taxon>Sphingomonadales</taxon>
        <taxon>Sphingomonadaceae</taxon>
        <taxon>Sphingomonas</taxon>
    </lineage>
</organism>
<reference evidence="2" key="1">
    <citation type="journal article" date="2019" name="Int. J. Syst. Evol. Microbiol.">
        <title>The Global Catalogue of Microorganisms (GCM) 10K type strain sequencing project: providing services to taxonomists for standard genome sequencing and annotation.</title>
        <authorList>
            <consortium name="The Broad Institute Genomics Platform"/>
            <consortium name="The Broad Institute Genome Sequencing Center for Infectious Disease"/>
            <person name="Wu L."/>
            <person name="Ma J."/>
        </authorList>
    </citation>
    <scope>NUCLEOTIDE SEQUENCE [LARGE SCALE GENOMIC DNA]</scope>
    <source>
        <strain evidence="2">JCM 17563</strain>
    </source>
</reference>
<evidence type="ECO:0008006" key="3">
    <source>
        <dbReference type="Google" id="ProtNLM"/>
    </source>
</evidence>
<evidence type="ECO:0000313" key="2">
    <source>
        <dbReference type="Proteomes" id="UP001500235"/>
    </source>
</evidence>
<dbReference type="RefSeq" id="WP_344706359.1">
    <property type="nucleotide sequence ID" value="NZ_BAABBQ010000001.1"/>
</dbReference>